<comment type="caution">
    <text evidence="2">The sequence shown here is derived from an EMBL/GenBank/DDBJ whole genome shotgun (WGS) entry which is preliminary data.</text>
</comment>
<dbReference type="Proteomes" id="UP000698335">
    <property type="component" value="Unassembled WGS sequence"/>
</dbReference>
<feature type="transmembrane region" description="Helical" evidence="1">
    <location>
        <begin position="20"/>
        <end position="41"/>
    </location>
</feature>
<keyword evidence="1" id="KW-0812">Transmembrane</keyword>
<dbReference type="AlphaFoldDB" id="A0A930VWQ9"/>
<keyword evidence="1" id="KW-1133">Transmembrane helix</keyword>
<dbReference type="EMBL" id="JABZGW010000016">
    <property type="protein sequence ID" value="MBF4807249.1"/>
    <property type="molecule type" value="Genomic_DNA"/>
</dbReference>
<protein>
    <submittedName>
        <fullName evidence="2">Uncharacterized protein</fullName>
    </submittedName>
</protein>
<accession>A0A930VWQ9</accession>
<keyword evidence="1" id="KW-0472">Membrane</keyword>
<evidence type="ECO:0000256" key="1">
    <source>
        <dbReference type="SAM" id="Phobius"/>
    </source>
</evidence>
<organism evidence="2 3">
    <name type="scientific">Lancefieldella rimae</name>
    <dbReference type="NCBI Taxonomy" id="1383"/>
    <lineage>
        <taxon>Bacteria</taxon>
        <taxon>Bacillati</taxon>
        <taxon>Actinomycetota</taxon>
        <taxon>Coriobacteriia</taxon>
        <taxon>Coriobacteriales</taxon>
        <taxon>Atopobiaceae</taxon>
        <taxon>Lancefieldella</taxon>
    </lineage>
</organism>
<reference evidence="2" key="1">
    <citation type="submission" date="2020-04" db="EMBL/GenBank/DDBJ databases">
        <title>Deep metagenomics examines the oral microbiome during advanced dental caries in children, revealing novel taxa and co-occurrences with host molecules.</title>
        <authorList>
            <person name="Baker J.L."/>
            <person name="Morton J.T."/>
            <person name="Dinis M."/>
            <person name="Alvarez R."/>
            <person name="Tran N.C."/>
            <person name="Knight R."/>
            <person name="Edlund A."/>
        </authorList>
    </citation>
    <scope>NUCLEOTIDE SEQUENCE</scope>
    <source>
        <strain evidence="2">JCVI_38_bin.5</strain>
    </source>
</reference>
<gene>
    <name evidence="2" type="ORF">HXK26_00940</name>
</gene>
<evidence type="ECO:0000313" key="2">
    <source>
        <dbReference type="EMBL" id="MBF4807249.1"/>
    </source>
</evidence>
<evidence type="ECO:0000313" key="3">
    <source>
        <dbReference type="Proteomes" id="UP000698335"/>
    </source>
</evidence>
<proteinExistence type="predicted"/>
<sequence>MNTLNSGKPSSFKDTPRKRIARLFLIIVISIVAGTLVIQYATLPIRSHIEFQPLLERARTIMDGTADPTPSEELDGELYFWSWNRRCNAYPNASYVEVKPIEITAVQHAGDKAILTINFEITAYSKNGSIEMNASYLANKWYVRKSGDRWIVYKIESKPLINKEI</sequence>
<name>A0A930VWQ9_9ACTN</name>